<reference evidence="1 2" key="1">
    <citation type="submission" date="2022-05" db="EMBL/GenBank/DDBJ databases">
        <authorList>
            <consortium name="Genoscope - CEA"/>
            <person name="William W."/>
        </authorList>
    </citation>
    <scope>NUCLEOTIDE SEQUENCE [LARGE SCALE GENOMIC DNA]</scope>
</reference>
<accession>A0ABN8LVE2</accession>
<name>A0ABN8LVE2_9CNID</name>
<dbReference type="EMBL" id="CALNXI010000106">
    <property type="protein sequence ID" value="CAH3019111.1"/>
    <property type="molecule type" value="Genomic_DNA"/>
</dbReference>
<evidence type="ECO:0000313" key="2">
    <source>
        <dbReference type="Proteomes" id="UP001159427"/>
    </source>
</evidence>
<dbReference type="Proteomes" id="UP001159427">
    <property type="component" value="Unassembled WGS sequence"/>
</dbReference>
<proteinExistence type="predicted"/>
<evidence type="ECO:0000313" key="1">
    <source>
        <dbReference type="EMBL" id="CAH3019111.1"/>
    </source>
</evidence>
<feature type="non-terminal residue" evidence="1">
    <location>
        <position position="35"/>
    </location>
</feature>
<protein>
    <submittedName>
        <fullName evidence="1">Uncharacterized protein</fullName>
    </submittedName>
</protein>
<comment type="caution">
    <text evidence="1">The sequence shown here is derived from an EMBL/GenBank/DDBJ whole genome shotgun (WGS) entry which is preliminary data.</text>
</comment>
<gene>
    <name evidence="1" type="ORF">PEVE_00001155</name>
</gene>
<feature type="non-terminal residue" evidence="1">
    <location>
        <position position="1"/>
    </location>
</feature>
<keyword evidence="2" id="KW-1185">Reference proteome</keyword>
<organism evidence="1 2">
    <name type="scientific">Porites evermanni</name>
    <dbReference type="NCBI Taxonomy" id="104178"/>
    <lineage>
        <taxon>Eukaryota</taxon>
        <taxon>Metazoa</taxon>
        <taxon>Cnidaria</taxon>
        <taxon>Anthozoa</taxon>
        <taxon>Hexacorallia</taxon>
        <taxon>Scleractinia</taxon>
        <taxon>Fungiina</taxon>
        <taxon>Poritidae</taxon>
        <taxon>Porites</taxon>
    </lineage>
</organism>
<sequence length="35" mass="3931">SVGRDSSSLTTLPLRKKVLSLLFIELIKPEKEAFN</sequence>